<feature type="domain" description="Ribosome maturation factor RimM PRC barrel" evidence="7">
    <location>
        <begin position="99"/>
        <end position="165"/>
    </location>
</feature>
<dbReference type="InterPro" id="IPR011033">
    <property type="entry name" value="PRC_barrel-like_sf"/>
</dbReference>
<comment type="domain">
    <text evidence="5">The PRC barrel domain binds ribosomal protein uS19.</text>
</comment>
<comment type="similarity">
    <text evidence="5">Belongs to the RimM family.</text>
</comment>
<dbReference type="Gene3D" id="2.40.30.60">
    <property type="entry name" value="RimM"/>
    <property type="match status" value="1"/>
</dbReference>
<dbReference type="PANTHER" id="PTHR33692:SF1">
    <property type="entry name" value="RIBOSOME MATURATION FACTOR RIMM"/>
    <property type="match status" value="1"/>
</dbReference>
<dbReference type="InterPro" id="IPR009000">
    <property type="entry name" value="Transl_B-barrel_sf"/>
</dbReference>
<accession>U3GZK0</accession>
<keyword evidence="4 5" id="KW-0143">Chaperone</keyword>
<evidence type="ECO:0000256" key="2">
    <source>
        <dbReference type="ARBA" id="ARBA00022517"/>
    </source>
</evidence>
<evidence type="ECO:0000313" key="9">
    <source>
        <dbReference type="Proteomes" id="UP000016943"/>
    </source>
</evidence>
<dbReference type="InterPro" id="IPR002676">
    <property type="entry name" value="RimM_N"/>
</dbReference>
<evidence type="ECO:0000259" key="6">
    <source>
        <dbReference type="Pfam" id="PF01782"/>
    </source>
</evidence>
<dbReference type="HAMAP" id="MF_00014">
    <property type="entry name" value="Ribosome_mat_RimM"/>
    <property type="match status" value="1"/>
</dbReference>
<evidence type="ECO:0000256" key="3">
    <source>
        <dbReference type="ARBA" id="ARBA00022552"/>
    </source>
</evidence>
<dbReference type="Gene3D" id="2.30.30.240">
    <property type="entry name" value="PRC-barrel domain"/>
    <property type="match status" value="1"/>
</dbReference>
<evidence type="ECO:0000256" key="5">
    <source>
        <dbReference type="HAMAP-Rule" id="MF_00014"/>
    </source>
</evidence>
<evidence type="ECO:0000256" key="1">
    <source>
        <dbReference type="ARBA" id="ARBA00022490"/>
    </source>
</evidence>
<dbReference type="PATRIC" id="fig|1348662.3.peg.1193"/>
<proteinExistence type="inferred from homology"/>
<dbReference type="OrthoDB" id="5381335at2"/>
<dbReference type="Pfam" id="PF24986">
    <property type="entry name" value="PRC_RimM"/>
    <property type="match status" value="1"/>
</dbReference>
<keyword evidence="9" id="KW-1185">Reference proteome</keyword>
<reference evidence="8 9" key="1">
    <citation type="journal article" date="2013" name="Genome Announc.">
        <title>Whole-Genome Sequence of the Clinical Strain Corynebacterium argentoratense DSM 44202, Isolated from a Human Throat Specimen.</title>
        <authorList>
            <person name="Bomholt C."/>
            <person name="Glaub A."/>
            <person name="Gravermann K."/>
            <person name="Albersmeier A."/>
            <person name="Brinkrolf K."/>
            <person name="Ruckert C."/>
            <person name="Tauch A."/>
        </authorList>
    </citation>
    <scope>NUCLEOTIDE SEQUENCE [LARGE SCALE GENOMIC DNA]</scope>
    <source>
        <strain evidence="8">DSM 44202</strain>
    </source>
</reference>
<dbReference type="InterPro" id="IPR056792">
    <property type="entry name" value="PRC_RimM"/>
</dbReference>
<dbReference type="STRING" id="1348662.CARG_06090"/>
<gene>
    <name evidence="5" type="primary">rimM</name>
    <name evidence="8" type="ORF">CARG_06090</name>
</gene>
<dbReference type="HOGENOM" id="CLU_077636_0_0_11"/>
<dbReference type="InterPro" id="IPR036976">
    <property type="entry name" value="RimM_N_sf"/>
</dbReference>
<dbReference type="GO" id="GO:0043022">
    <property type="term" value="F:ribosome binding"/>
    <property type="evidence" value="ECO:0007669"/>
    <property type="project" value="InterPro"/>
</dbReference>
<protein>
    <recommendedName>
        <fullName evidence="5">Ribosome maturation factor RimM</fullName>
    </recommendedName>
</protein>
<name>U3GZK0_9CORY</name>
<comment type="function">
    <text evidence="5">An accessory protein needed during the final step in the assembly of 30S ribosomal subunit, possibly for assembly of the head region. Essential for efficient processing of 16S rRNA. May be needed both before and after RbfA during the maturation of 16S rRNA. It has affinity for free ribosomal 30S subunits but not for 70S ribosomes.</text>
</comment>
<comment type="subunit">
    <text evidence="5">Binds ribosomal protein uS19.</text>
</comment>
<dbReference type="GO" id="GO:0042274">
    <property type="term" value="P:ribosomal small subunit biogenesis"/>
    <property type="evidence" value="ECO:0007669"/>
    <property type="project" value="UniProtKB-UniRule"/>
</dbReference>
<sequence>MEELLIGKVIKSHGIRGEVVVDPTTDEPGRRFAVGTVVHGTQGPKEHELRIDAVRPHKGRLLIMFEGITDRTTADSLRGTHFFAPPLENDDDEEGFYDHELEGLAVIHDGQRIGEVTGVMHGPAGEILEVELSGGKQALIPFVHAIVPDVNLDEQTITITPPDGLLDL</sequence>
<dbReference type="InterPro" id="IPR011961">
    <property type="entry name" value="RimM"/>
</dbReference>
<dbReference type="eggNOG" id="COG0806">
    <property type="taxonomic scope" value="Bacteria"/>
</dbReference>
<dbReference type="KEGG" id="caz:CARG_06090"/>
<feature type="domain" description="RimM N-terminal" evidence="6">
    <location>
        <begin position="6"/>
        <end position="85"/>
    </location>
</feature>
<organism evidence="8 9">
    <name type="scientific">Corynebacterium argentoratense DSM 44202</name>
    <dbReference type="NCBI Taxonomy" id="1348662"/>
    <lineage>
        <taxon>Bacteria</taxon>
        <taxon>Bacillati</taxon>
        <taxon>Actinomycetota</taxon>
        <taxon>Actinomycetes</taxon>
        <taxon>Mycobacteriales</taxon>
        <taxon>Corynebacteriaceae</taxon>
        <taxon>Corynebacterium</taxon>
    </lineage>
</organism>
<dbReference type="GO" id="GO:0005737">
    <property type="term" value="C:cytoplasm"/>
    <property type="evidence" value="ECO:0007669"/>
    <property type="project" value="UniProtKB-SubCell"/>
</dbReference>
<dbReference type="GeneID" id="78249993"/>
<dbReference type="EMBL" id="CP006365">
    <property type="protein sequence ID" value="AGU15342.1"/>
    <property type="molecule type" value="Genomic_DNA"/>
</dbReference>
<dbReference type="Pfam" id="PF01782">
    <property type="entry name" value="RimM"/>
    <property type="match status" value="1"/>
</dbReference>
<dbReference type="PANTHER" id="PTHR33692">
    <property type="entry name" value="RIBOSOME MATURATION FACTOR RIMM"/>
    <property type="match status" value="1"/>
</dbReference>
<dbReference type="GO" id="GO:0006364">
    <property type="term" value="P:rRNA processing"/>
    <property type="evidence" value="ECO:0007669"/>
    <property type="project" value="UniProtKB-UniRule"/>
</dbReference>
<dbReference type="RefSeq" id="WP_020976500.1">
    <property type="nucleotide sequence ID" value="NC_022198.1"/>
</dbReference>
<dbReference type="Proteomes" id="UP000016943">
    <property type="component" value="Chromosome"/>
</dbReference>
<dbReference type="SUPFAM" id="SSF50346">
    <property type="entry name" value="PRC-barrel domain"/>
    <property type="match status" value="1"/>
</dbReference>
<keyword evidence="1 5" id="KW-0963">Cytoplasm</keyword>
<evidence type="ECO:0000259" key="7">
    <source>
        <dbReference type="Pfam" id="PF24986"/>
    </source>
</evidence>
<evidence type="ECO:0000256" key="4">
    <source>
        <dbReference type="ARBA" id="ARBA00023186"/>
    </source>
</evidence>
<dbReference type="SUPFAM" id="SSF50447">
    <property type="entry name" value="Translation proteins"/>
    <property type="match status" value="1"/>
</dbReference>
<dbReference type="GO" id="GO:0005840">
    <property type="term" value="C:ribosome"/>
    <property type="evidence" value="ECO:0007669"/>
    <property type="project" value="InterPro"/>
</dbReference>
<keyword evidence="3 5" id="KW-0698">rRNA processing</keyword>
<keyword evidence="2 5" id="KW-0690">Ribosome biogenesis</keyword>
<dbReference type="AlphaFoldDB" id="U3GZK0"/>
<comment type="subcellular location">
    <subcellularLocation>
        <location evidence="5">Cytoplasm</location>
    </subcellularLocation>
</comment>
<evidence type="ECO:0000313" key="8">
    <source>
        <dbReference type="EMBL" id="AGU15342.1"/>
    </source>
</evidence>
<dbReference type="NCBIfam" id="TIGR02273">
    <property type="entry name" value="16S_RimM"/>
    <property type="match status" value="1"/>
</dbReference>